<evidence type="ECO:0000313" key="2">
    <source>
        <dbReference type="Ensembl" id="ENSSVLP00005020724.1"/>
    </source>
</evidence>
<dbReference type="GeneTree" id="ENSGT00390000018322"/>
<feature type="compositionally biased region" description="Polar residues" evidence="1">
    <location>
        <begin position="1"/>
        <end position="10"/>
    </location>
</feature>
<dbReference type="AlphaFoldDB" id="A0A8D2D8G9"/>
<feature type="region of interest" description="Disordered" evidence="1">
    <location>
        <begin position="277"/>
        <end position="317"/>
    </location>
</feature>
<feature type="compositionally biased region" description="Basic and acidic residues" evidence="1">
    <location>
        <begin position="239"/>
        <end position="249"/>
    </location>
</feature>
<dbReference type="PANTHER" id="PTHR36462">
    <property type="entry name" value="CHROMOSOME 12 OPEN READING FRAME 71"/>
    <property type="match status" value="1"/>
</dbReference>
<accession>A0A8D2D8G9</accession>
<feature type="region of interest" description="Disordered" evidence="1">
    <location>
        <begin position="1"/>
        <end position="21"/>
    </location>
</feature>
<dbReference type="OrthoDB" id="9450944at2759"/>
<name>A0A8D2D8G9_SCIVU</name>
<dbReference type="PANTHER" id="PTHR36462:SF1">
    <property type="entry name" value="CHROMOSOME 12 OPEN READING FRAME 71"/>
    <property type="match status" value="1"/>
</dbReference>
<feature type="compositionally biased region" description="Basic and acidic residues" evidence="1">
    <location>
        <begin position="307"/>
        <end position="317"/>
    </location>
</feature>
<organism evidence="2 3">
    <name type="scientific">Sciurus vulgaris</name>
    <name type="common">Eurasian red squirrel</name>
    <dbReference type="NCBI Taxonomy" id="55149"/>
    <lineage>
        <taxon>Eukaryota</taxon>
        <taxon>Metazoa</taxon>
        <taxon>Chordata</taxon>
        <taxon>Craniata</taxon>
        <taxon>Vertebrata</taxon>
        <taxon>Euteleostomi</taxon>
        <taxon>Mammalia</taxon>
        <taxon>Eutheria</taxon>
        <taxon>Euarchontoglires</taxon>
        <taxon>Glires</taxon>
        <taxon>Rodentia</taxon>
        <taxon>Sciuromorpha</taxon>
        <taxon>Sciuridae</taxon>
        <taxon>Sciurinae</taxon>
        <taxon>Sciurini</taxon>
        <taxon>Sciurus</taxon>
    </lineage>
</organism>
<keyword evidence="3" id="KW-1185">Reference proteome</keyword>
<dbReference type="Pfam" id="PF15480">
    <property type="entry name" value="DUF4640"/>
    <property type="match status" value="1"/>
</dbReference>
<feature type="compositionally biased region" description="Polar residues" evidence="1">
    <location>
        <begin position="226"/>
        <end position="237"/>
    </location>
</feature>
<evidence type="ECO:0000256" key="1">
    <source>
        <dbReference type="SAM" id="MobiDB-lite"/>
    </source>
</evidence>
<protein>
    <submittedName>
        <fullName evidence="2">Uncharacterized protein</fullName>
    </submittedName>
</protein>
<evidence type="ECO:0000313" key="3">
    <source>
        <dbReference type="Proteomes" id="UP000694564"/>
    </source>
</evidence>
<dbReference type="Ensembl" id="ENSSVLT00005023100.1">
    <property type="protein sequence ID" value="ENSSVLP00005020724.1"/>
    <property type="gene ID" value="ENSSVLG00005016579.1"/>
</dbReference>
<reference evidence="2" key="1">
    <citation type="submission" date="2025-08" db="UniProtKB">
        <authorList>
            <consortium name="Ensembl"/>
        </authorList>
    </citation>
    <scope>IDENTIFICATION</scope>
</reference>
<dbReference type="InterPro" id="IPR027908">
    <property type="entry name" value="DUF4640"/>
</dbReference>
<dbReference type="Proteomes" id="UP000694564">
    <property type="component" value="Chromosome 5"/>
</dbReference>
<reference evidence="2" key="2">
    <citation type="submission" date="2025-09" db="UniProtKB">
        <authorList>
            <consortium name="Ensembl"/>
        </authorList>
    </citation>
    <scope>IDENTIFICATION</scope>
</reference>
<proteinExistence type="predicted"/>
<sequence length="317" mass="36192">MEDSFSSSNCTDKEDCISESKSNLSLSVGYFPCEDSIAWKDTNTSEDRTSEGSSCHFLPAAQESWAIKTGRMPIRREKQIQDDQEQLCELPITWVLDAYLGSEHEDSCLTTLNLNGDNQRMDKFPQEMTNQILWELDDLMKNLKAFLDNQKDDKDNDPVFSDSPLDEDLQLSSTVPSHVYQVSDKNHEACHALPKCKPPEIEDISQFLEMSPWLEEEELAEMISQMTGTAETSSVSARQPKEGDTHSHSETTSCLNLGSIFHWLRKWFFSSLRGRKHPARVNKSPNEQESQKSRFLGGKRIQPQDSLKSEHPMYPDF</sequence>
<feature type="region of interest" description="Disordered" evidence="1">
    <location>
        <begin position="226"/>
        <end position="251"/>
    </location>
</feature>